<keyword evidence="6" id="KW-0143">Chaperone</keyword>
<evidence type="ECO:0000256" key="7">
    <source>
        <dbReference type="SAM" id="Coils"/>
    </source>
</evidence>
<dbReference type="FunFam" id="2.30.22.10:FF:000001">
    <property type="entry name" value="Protein GrpE"/>
    <property type="match status" value="1"/>
</dbReference>
<dbReference type="InterPro" id="IPR013805">
    <property type="entry name" value="GrpE_CC"/>
</dbReference>
<comment type="similarity">
    <text evidence="2">Belongs to the GrpE family.</text>
</comment>
<accession>A0A5J4L489</accession>
<dbReference type="PROSITE" id="PS01071">
    <property type="entry name" value="GRPE"/>
    <property type="match status" value="1"/>
</dbReference>
<keyword evidence="5" id="KW-0346">Stress response</keyword>
<keyword evidence="4" id="KW-0963">Cytoplasm</keyword>
<evidence type="ECO:0000256" key="8">
    <source>
        <dbReference type="SAM" id="MobiDB-lite"/>
    </source>
</evidence>
<sequence length="186" mass="21271">MAGGDMEGMEEEVKKTEEISVSSEIEDKTAEAVDAMQAELTEAKDKYLRLYAEFENYKKKVQKDREELIKYSNESLIYELLPALDNLEMALRHSVEANSESLIKGVENTFRELVRILEKFGLKSIDAIGKPFDPAYHHAMSQVERDDVESNTVVEEFRKGYLYNEKVLRPSLVAVSKKASNLVKEQ</sequence>
<proteinExistence type="inferred from homology"/>
<dbReference type="EMBL" id="BLAB01000001">
    <property type="protein sequence ID" value="GER93670.1"/>
    <property type="molecule type" value="Genomic_DNA"/>
</dbReference>
<evidence type="ECO:0000256" key="6">
    <source>
        <dbReference type="ARBA" id="ARBA00023186"/>
    </source>
</evidence>
<name>A0A5J4L489_9ZZZZ</name>
<dbReference type="PANTHER" id="PTHR21237:SF23">
    <property type="entry name" value="GRPE PROTEIN HOMOLOG, MITOCHONDRIAL"/>
    <property type="match status" value="1"/>
</dbReference>
<comment type="subunit">
    <text evidence="3">Homodimer.</text>
</comment>
<evidence type="ECO:0000256" key="2">
    <source>
        <dbReference type="ARBA" id="ARBA00009054"/>
    </source>
</evidence>
<gene>
    <name evidence="9" type="ORF">A45J_1424</name>
</gene>
<dbReference type="CDD" id="cd00446">
    <property type="entry name" value="GrpE"/>
    <property type="match status" value="1"/>
</dbReference>
<reference evidence="9" key="1">
    <citation type="submission" date="2019-10" db="EMBL/GenBank/DDBJ databases">
        <title>Metagenomic sequencing of thiosulfate-disproportionating enrichment culture.</title>
        <authorList>
            <person name="Umezawa K."/>
            <person name="Kojima H."/>
            <person name="Fukui M."/>
        </authorList>
    </citation>
    <scope>NUCLEOTIDE SEQUENCE</scope>
    <source>
        <strain evidence="9">45J</strain>
    </source>
</reference>
<comment type="caution">
    <text evidence="9">The sequence shown here is derived from an EMBL/GenBank/DDBJ whole genome shotgun (WGS) entry which is preliminary data.</text>
</comment>
<dbReference type="Pfam" id="PF01025">
    <property type="entry name" value="GrpE"/>
    <property type="match status" value="1"/>
</dbReference>
<dbReference type="GO" id="GO:0042803">
    <property type="term" value="F:protein homodimerization activity"/>
    <property type="evidence" value="ECO:0007669"/>
    <property type="project" value="InterPro"/>
</dbReference>
<dbReference type="SUPFAM" id="SSF58014">
    <property type="entry name" value="Coiled-coil domain of nucleotide exchange factor GrpE"/>
    <property type="match status" value="1"/>
</dbReference>
<dbReference type="GO" id="GO:0051087">
    <property type="term" value="F:protein-folding chaperone binding"/>
    <property type="evidence" value="ECO:0007669"/>
    <property type="project" value="InterPro"/>
</dbReference>
<evidence type="ECO:0000256" key="5">
    <source>
        <dbReference type="ARBA" id="ARBA00023016"/>
    </source>
</evidence>
<dbReference type="Gene3D" id="2.30.22.10">
    <property type="entry name" value="Head domain of nucleotide exchange factor GrpE"/>
    <property type="match status" value="1"/>
</dbReference>
<dbReference type="SUPFAM" id="SSF51064">
    <property type="entry name" value="Head domain of nucleotide exchange factor GrpE"/>
    <property type="match status" value="1"/>
</dbReference>
<dbReference type="PRINTS" id="PR00773">
    <property type="entry name" value="GRPEPROTEIN"/>
</dbReference>
<comment type="subcellular location">
    <subcellularLocation>
        <location evidence="1">Cytoplasm</location>
    </subcellularLocation>
</comment>
<dbReference type="InterPro" id="IPR000740">
    <property type="entry name" value="GrpE"/>
</dbReference>
<keyword evidence="7" id="KW-0175">Coiled coil</keyword>
<dbReference type="Gene3D" id="3.90.20.20">
    <property type="match status" value="1"/>
</dbReference>
<dbReference type="PANTHER" id="PTHR21237">
    <property type="entry name" value="GRPE PROTEIN"/>
    <property type="match status" value="1"/>
</dbReference>
<feature type="region of interest" description="Disordered" evidence="8">
    <location>
        <begin position="1"/>
        <end position="26"/>
    </location>
</feature>
<evidence type="ECO:0000256" key="1">
    <source>
        <dbReference type="ARBA" id="ARBA00004496"/>
    </source>
</evidence>
<dbReference type="HAMAP" id="MF_01151">
    <property type="entry name" value="GrpE"/>
    <property type="match status" value="1"/>
</dbReference>
<dbReference type="GO" id="GO:0051082">
    <property type="term" value="F:unfolded protein binding"/>
    <property type="evidence" value="ECO:0007669"/>
    <property type="project" value="TreeGrafter"/>
</dbReference>
<dbReference type="NCBIfam" id="NF010738">
    <property type="entry name" value="PRK14140.1"/>
    <property type="match status" value="1"/>
</dbReference>
<protein>
    <submittedName>
        <fullName evidence="9">Nucleotide exchange factor GrpE</fullName>
    </submittedName>
</protein>
<dbReference type="GO" id="GO:0005737">
    <property type="term" value="C:cytoplasm"/>
    <property type="evidence" value="ECO:0007669"/>
    <property type="project" value="UniProtKB-SubCell"/>
</dbReference>
<dbReference type="GO" id="GO:0006457">
    <property type="term" value="P:protein folding"/>
    <property type="evidence" value="ECO:0007669"/>
    <property type="project" value="InterPro"/>
</dbReference>
<evidence type="ECO:0000313" key="9">
    <source>
        <dbReference type="EMBL" id="GER93670.1"/>
    </source>
</evidence>
<feature type="coiled-coil region" evidence="7">
    <location>
        <begin position="26"/>
        <end position="74"/>
    </location>
</feature>
<evidence type="ECO:0000256" key="4">
    <source>
        <dbReference type="ARBA" id="ARBA00022490"/>
    </source>
</evidence>
<dbReference type="InterPro" id="IPR009012">
    <property type="entry name" value="GrpE_head"/>
</dbReference>
<evidence type="ECO:0000256" key="3">
    <source>
        <dbReference type="ARBA" id="ARBA00011738"/>
    </source>
</evidence>
<dbReference type="AlphaFoldDB" id="A0A5J4L489"/>
<dbReference type="GO" id="GO:0000774">
    <property type="term" value="F:adenyl-nucleotide exchange factor activity"/>
    <property type="evidence" value="ECO:0007669"/>
    <property type="project" value="InterPro"/>
</dbReference>
<organism evidence="9">
    <name type="scientific">hot springs metagenome</name>
    <dbReference type="NCBI Taxonomy" id="433727"/>
    <lineage>
        <taxon>unclassified sequences</taxon>
        <taxon>metagenomes</taxon>
        <taxon>ecological metagenomes</taxon>
    </lineage>
</organism>